<proteinExistence type="predicted"/>
<organism evidence="2 3">
    <name type="scientific">Porites evermanni</name>
    <dbReference type="NCBI Taxonomy" id="104178"/>
    <lineage>
        <taxon>Eukaryota</taxon>
        <taxon>Metazoa</taxon>
        <taxon>Cnidaria</taxon>
        <taxon>Anthozoa</taxon>
        <taxon>Hexacorallia</taxon>
        <taxon>Scleractinia</taxon>
        <taxon>Fungiina</taxon>
        <taxon>Poritidae</taxon>
        <taxon>Porites</taxon>
    </lineage>
</organism>
<evidence type="ECO:0000313" key="2">
    <source>
        <dbReference type="EMBL" id="CAH3035028.1"/>
    </source>
</evidence>
<protein>
    <submittedName>
        <fullName evidence="2">Uncharacterized protein</fullName>
    </submittedName>
</protein>
<dbReference type="Proteomes" id="UP001159427">
    <property type="component" value="Unassembled WGS sequence"/>
</dbReference>
<accession>A0ABN8MVH0</accession>
<evidence type="ECO:0000313" key="3">
    <source>
        <dbReference type="Proteomes" id="UP001159427"/>
    </source>
</evidence>
<dbReference type="Gene3D" id="3.30.70.1820">
    <property type="entry name" value="L1 transposable element, RRM domain"/>
    <property type="match status" value="1"/>
</dbReference>
<evidence type="ECO:0000256" key="1">
    <source>
        <dbReference type="SAM" id="MobiDB-lite"/>
    </source>
</evidence>
<dbReference type="EMBL" id="CALNXI010000698">
    <property type="protein sequence ID" value="CAH3035028.1"/>
    <property type="molecule type" value="Genomic_DNA"/>
</dbReference>
<name>A0ABN8MVH0_9CNID</name>
<comment type="caution">
    <text evidence="2">The sequence shown here is derived from an EMBL/GenBank/DDBJ whole genome shotgun (WGS) entry which is preliminary data.</text>
</comment>
<gene>
    <name evidence="2" type="ORF">PEVE_00039484</name>
</gene>
<sequence length="262" mass="30313">MGNKDLDKKRPRISSSGTDTESIEAAQDGAYIKMTLTECQSFLLRLTAIEDNTKIREERILNLEARLDAAQVEPKETTPHIQEIRKNVLITALKKVKQETPCHKATVVGDKLVVNGKVYFHYDVFHKRVNESKDEDCFSLVRDVLTRNLNLPQDEVSNMKLCWAHRLGKPNRNRARPLIARFTCRADRDRVWKARYRLKNSRISMGEDLPRHIQEIRKNVLITALKKVKQETPCHKATVVGDKLVVNGKVYFHYDVSKKWLP</sequence>
<reference evidence="2 3" key="1">
    <citation type="submission" date="2022-05" db="EMBL/GenBank/DDBJ databases">
        <authorList>
            <consortium name="Genoscope - CEA"/>
            <person name="William W."/>
        </authorList>
    </citation>
    <scope>NUCLEOTIDE SEQUENCE [LARGE SCALE GENOMIC DNA]</scope>
</reference>
<keyword evidence="3" id="KW-1185">Reference proteome</keyword>
<feature type="non-terminal residue" evidence="2">
    <location>
        <position position="262"/>
    </location>
</feature>
<feature type="region of interest" description="Disordered" evidence="1">
    <location>
        <begin position="1"/>
        <end position="21"/>
    </location>
</feature>